<evidence type="ECO:0000313" key="3">
    <source>
        <dbReference type="Proteomes" id="UP000238392"/>
    </source>
</evidence>
<dbReference type="InterPro" id="IPR014729">
    <property type="entry name" value="Rossmann-like_a/b/a_fold"/>
</dbReference>
<evidence type="ECO:0000259" key="1">
    <source>
        <dbReference type="Pfam" id="PF02698"/>
    </source>
</evidence>
<dbReference type="EMBL" id="PVTQ01000005">
    <property type="protein sequence ID" value="PRY90081.1"/>
    <property type="molecule type" value="Genomic_DNA"/>
</dbReference>
<accession>A0A2T0WTQ4</accession>
<feature type="domain" description="DUF218" evidence="1">
    <location>
        <begin position="44"/>
        <end position="187"/>
    </location>
</feature>
<reference evidence="2 3" key="1">
    <citation type="submission" date="2018-03" db="EMBL/GenBank/DDBJ databases">
        <title>Genomic Encyclopedia of Archaeal and Bacterial Type Strains, Phase II (KMG-II): from individual species to whole genera.</title>
        <authorList>
            <person name="Goeker M."/>
        </authorList>
    </citation>
    <scope>NUCLEOTIDE SEQUENCE [LARGE SCALE GENOMIC DNA]</scope>
    <source>
        <strain evidence="2 3">DSM 100212</strain>
    </source>
</reference>
<keyword evidence="3" id="KW-1185">Reference proteome</keyword>
<dbReference type="Pfam" id="PF02698">
    <property type="entry name" value="DUF218"/>
    <property type="match status" value="1"/>
</dbReference>
<dbReference type="PANTHER" id="PTHR30336:SF4">
    <property type="entry name" value="ENVELOPE BIOGENESIS FACTOR ELYC"/>
    <property type="match status" value="1"/>
</dbReference>
<sequence length="219" mass="23789">MFRTLRLFFSCLAYAALAGTLFALGSALLSPLCRDLIGSQTRYDVIVVLGGGGMENGALMADTASRVDAGVALFQSGIAPAMHMTGGVNRPIPFVPTAEVMKDRAIASGVPASTITTEGLSRSTLENALFSKGDLDGKSLIIVTEGYHLWRSWLSFYWADMQPEGMCKPHAFHAEGWQRSARATVREALALWFNLARAVLWKVADLFGYPHVLGSYFLH</sequence>
<dbReference type="GO" id="GO:0005886">
    <property type="term" value="C:plasma membrane"/>
    <property type="evidence" value="ECO:0007669"/>
    <property type="project" value="TreeGrafter"/>
</dbReference>
<dbReference type="InterPro" id="IPR051599">
    <property type="entry name" value="Cell_Envelope_Assoc"/>
</dbReference>
<dbReference type="CDD" id="cd06259">
    <property type="entry name" value="YdcF-like"/>
    <property type="match status" value="1"/>
</dbReference>
<organism evidence="2 3">
    <name type="scientific">Donghicola tyrosinivorans</name>
    <dbReference type="NCBI Taxonomy" id="1652492"/>
    <lineage>
        <taxon>Bacteria</taxon>
        <taxon>Pseudomonadati</taxon>
        <taxon>Pseudomonadota</taxon>
        <taxon>Alphaproteobacteria</taxon>
        <taxon>Rhodobacterales</taxon>
        <taxon>Roseobacteraceae</taxon>
        <taxon>Donghicola</taxon>
    </lineage>
</organism>
<dbReference type="InterPro" id="IPR003848">
    <property type="entry name" value="DUF218"/>
</dbReference>
<dbReference type="Proteomes" id="UP000238392">
    <property type="component" value="Unassembled WGS sequence"/>
</dbReference>
<dbReference type="GO" id="GO:0000270">
    <property type="term" value="P:peptidoglycan metabolic process"/>
    <property type="evidence" value="ECO:0007669"/>
    <property type="project" value="TreeGrafter"/>
</dbReference>
<dbReference type="GO" id="GO:0043164">
    <property type="term" value="P:Gram-negative-bacterium-type cell wall biogenesis"/>
    <property type="evidence" value="ECO:0007669"/>
    <property type="project" value="TreeGrafter"/>
</dbReference>
<protein>
    <submittedName>
        <fullName evidence="2">Uncharacterized SAM-binding protein YcdF (DUF218 family)</fullName>
    </submittedName>
</protein>
<dbReference type="PANTHER" id="PTHR30336">
    <property type="entry name" value="INNER MEMBRANE PROTEIN, PROBABLE PERMEASE"/>
    <property type="match status" value="1"/>
</dbReference>
<comment type="caution">
    <text evidence="2">The sequence shown here is derived from an EMBL/GenBank/DDBJ whole genome shotgun (WGS) entry which is preliminary data.</text>
</comment>
<dbReference type="Gene3D" id="3.40.50.620">
    <property type="entry name" value="HUPs"/>
    <property type="match status" value="1"/>
</dbReference>
<dbReference type="AlphaFoldDB" id="A0A2T0WTQ4"/>
<dbReference type="OrthoDB" id="9809813at2"/>
<gene>
    <name evidence="2" type="ORF">CLV74_10560</name>
</gene>
<name>A0A2T0WTQ4_9RHOB</name>
<evidence type="ECO:0000313" key="2">
    <source>
        <dbReference type="EMBL" id="PRY90081.1"/>
    </source>
</evidence>
<dbReference type="RefSeq" id="WP_106263906.1">
    <property type="nucleotide sequence ID" value="NZ_PVTQ01000005.1"/>
</dbReference>
<proteinExistence type="predicted"/>